<dbReference type="InterPro" id="IPR033690">
    <property type="entry name" value="Adenylat_kinase_CS"/>
</dbReference>
<keyword evidence="9" id="KW-1185">Reference proteome</keyword>
<dbReference type="EC" id="2.7.4.3" evidence="2"/>
<dbReference type="GO" id="GO:0005739">
    <property type="term" value="C:mitochondrion"/>
    <property type="evidence" value="ECO:0000318"/>
    <property type="project" value="GO_Central"/>
</dbReference>
<evidence type="ECO:0000256" key="3">
    <source>
        <dbReference type="ARBA" id="ARBA00022679"/>
    </source>
</evidence>
<accession>A0A2C9UHI7</accession>
<dbReference type="OrthoDB" id="439792at2759"/>
<dbReference type="HAMAP" id="MF_00235">
    <property type="entry name" value="Adenylate_kinase_Adk"/>
    <property type="match status" value="1"/>
</dbReference>
<dbReference type="SUPFAM" id="SSF52540">
    <property type="entry name" value="P-loop containing nucleoside triphosphate hydrolases"/>
    <property type="match status" value="1"/>
</dbReference>
<dbReference type="Proteomes" id="UP000091857">
    <property type="component" value="Chromosome 15"/>
</dbReference>
<dbReference type="EMBL" id="CM004401">
    <property type="protein sequence ID" value="OAY29619.1"/>
    <property type="molecule type" value="Genomic_DNA"/>
</dbReference>
<dbReference type="PANTHER" id="PTHR23359">
    <property type="entry name" value="NUCLEOTIDE KINASE"/>
    <property type="match status" value="1"/>
</dbReference>
<comment type="similarity">
    <text evidence="1 7">Belongs to the adenylate kinase family.</text>
</comment>
<proteinExistence type="inferred from homology"/>
<dbReference type="Gramene" id="Manes.15G158900.1.v8.1">
    <property type="protein sequence ID" value="Manes.15G158900.1.v8.1.CDS"/>
    <property type="gene ID" value="Manes.15G158900.v8.1"/>
</dbReference>
<dbReference type="InterPro" id="IPR027417">
    <property type="entry name" value="P-loop_NTPase"/>
</dbReference>
<evidence type="ECO:0000256" key="5">
    <source>
        <dbReference type="ARBA" id="ARBA00022777"/>
    </source>
</evidence>
<keyword evidence="5 7" id="KW-0418">Kinase</keyword>
<dbReference type="InterPro" id="IPR000850">
    <property type="entry name" value="Adenylat/UMP-CMP_kin"/>
</dbReference>
<gene>
    <name evidence="8" type="ORF">MANES_15G158900v8</name>
</gene>
<dbReference type="Gene3D" id="3.40.50.300">
    <property type="entry name" value="P-loop containing nucleotide triphosphate hydrolases"/>
    <property type="match status" value="1"/>
</dbReference>
<evidence type="ECO:0000313" key="8">
    <source>
        <dbReference type="EMBL" id="OAY29619.1"/>
    </source>
</evidence>
<dbReference type="CDD" id="cd01428">
    <property type="entry name" value="ADK"/>
    <property type="match status" value="1"/>
</dbReference>
<keyword evidence="3 7" id="KW-0808">Transferase</keyword>
<evidence type="ECO:0000256" key="4">
    <source>
        <dbReference type="ARBA" id="ARBA00022741"/>
    </source>
</evidence>
<dbReference type="GO" id="GO:0005737">
    <property type="term" value="C:cytoplasm"/>
    <property type="evidence" value="ECO:0000318"/>
    <property type="project" value="GO_Central"/>
</dbReference>
<reference evidence="9" key="1">
    <citation type="journal article" date="2016" name="Nat. Biotechnol.">
        <title>Sequencing wild and cultivated cassava and related species reveals extensive interspecific hybridization and genetic diversity.</title>
        <authorList>
            <person name="Bredeson J.V."/>
            <person name="Lyons J.B."/>
            <person name="Prochnik S.E."/>
            <person name="Wu G.A."/>
            <person name="Ha C.M."/>
            <person name="Edsinger-Gonzales E."/>
            <person name="Grimwood J."/>
            <person name="Schmutz J."/>
            <person name="Rabbi I.Y."/>
            <person name="Egesi C."/>
            <person name="Nauluvula P."/>
            <person name="Lebot V."/>
            <person name="Ndunguru J."/>
            <person name="Mkamilo G."/>
            <person name="Bart R.S."/>
            <person name="Setter T.L."/>
            <person name="Gleadow R.M."/>
            <person name="Kulakow P."/>
            <person name="Ferguson M.E."/>
            <person name="Rounsley S."/>
            <person name="Rokhsar D.S."/>
        </authorList>
    </citation>
    <scope>NUCLEOTIDE SEQUENCE [LARGE SCALE GENOMIC DNA]</scope>
    <source>
        <strain evidence="9">cv. AM560-2</strain>
    </source>
</reference>
<dbReference type="OMA" id="CSEEYMK"/>
<evidence type="ECO:0000256" key="6">
    <source>
        <dbReference type="ARBA" id="ARBA00031517"/>
    </source>
</evidence>
<keyword evidence="4" id="KW-0547">Nucleotide-binding</keyword>
<evidence type="ECO:0000313" key="9">
    <source>
        <dbReference type="Proteomes" id="UP000091857"/>
    </source>
</evidence>
<dbReference type="GO" id="GO:0005524">
    <property type="term" value="F:ATP binding"/>
    <property type="evidence" value="ECO:0007669"/>
    <property type="project" value="InterPro"/>
</dbReference>
<evidence type="ECO:0000256" key="7">
    <source>
        <dbReference type="RuleBase" id="RU003330"/>
    </source>
</evidence>
<evidence type="ECO:0000256" key="1">
    <source>
        <dbReference type="ARBA" id="ARBA00007220"/>
    </source>
</evidence>
<name>A0A2C9UHI7_MANES</name>
<evidence type="ECO:0000256" key="2">
    <source>
        <dbReference type="ARBA" id="ARBA00012955"/>
    </source>
</evidence>
<organism evidence="8 9">
    <name type="scientific">Manihot esculenta</name>
    <name type="common">Cassava</name>
    <name type="synonym">Jatropha manihot</name>
    <dbReference type="NCBI Taxonomy" id="3983"/>
    <lineage>
        <taxon>Eukaryota</taxon>
        <taxon>Viridiplantae</taxon>
        <taxon>Streptophyta</taxon>
        <taxon>Embryophyta</taxon>
        <taxon>Tracheophyta</taxon>
        <taxon>Spermatophyta</taxon>
        <taxon>Magnoliopsida</taxon>
        <taxon>eudicotyledons</taxon>
        <taxon>Gunneridae</taxon>
        <taxon>Pentapetalae</taxon>
        <taxon>rosids</taxon>
        <taxon>fabids</taxon>
        <taxon>Malpighiales</taxon>
        <taxon>Euphorbiaceae</taxon>
        <taxon>Crotonoideae</taxon>
        <taxon>Manihoteae</taxon>
        <taxon>Manihot</taxon>
    </lineage>
</organism>
<dbReference type="STRING" id="3983.A0A2C9UHI7"/>
<dbReference type="GO" id="GO:0004017">
    <property type="term" value="F:AMP kinase activity"/>
    <property type="evidence" value="ECO:0000318"/>
    <property type="project" value="GO_Central"/>
</dbReference>
<dbReference type="AlphaFoldDB" id="A0A2C9UHI7"/>
<dbReference type="Pfam" id="PF00406">
    <property type="entry name" value="ADK"/>
    <property type="match status" value="1"/>
</dbReference>
<dbReference type="PROSITE" id="PS00113">
    <property type="entry name" value="ADENYLATE_KINASE"/>
    <property type="match status" value="1"/>
</dbReference>
<sequence>MAGLSRLRLATATPALRRLHFLATSRAYGSAAAVQYDYDYDCDDEYCSEEGGGPRLDSAAASNWGRGMHWVLIGDPGAQKHVYAEKLSKLLQVPHISMGSLLRQEYNPSSSLYIQIASALNEGKLVPEEVIFGLLSKRLEECYSRGETGFILDGIPRTRIQAEILDQIADINLVVNFKCAEENLVKRDFLTVRNTTPSVTDARSALKEKFRIYAEQGKALEDYYRKQKKLVDFQVAGAPGETWQGLLAALQLKHLSAVKSSQKLAA</sequence>
<protein>
    <recommendedName>
        <fullName evidence="2">adenylate kinase</fullName>
        <ecNumber evidence="2">2.7.4.3</ecNumber>
    </recommendedName>
    <alternativeName>
        <fullName evidence="6">ATP:AMP phosphotransferase</fullName>
    </alternativeName>
</protein>
<dbReference type="PRINTS" id="PR00094">
    <property type="entry name" value="ADENYLTKNASE"/>
</dbReference>
<comment type="caution">
    <text evidence="8">The sequence shown here is derived from an EMBL/GenBank/DDBJ whole genome shotgun (WGS) entry which is preliminary data.</text>
</comment>